<comment type="similarity">
    <text evidence="3">Belongs to the peptidase U32 family.</text>
</comment>
<dbReference type="Pfam" id="PF01136">
    <property type="entry name" value="Peptidase_U32"/>
    <property type="match status" value="1"/>
</dbReference>
<evidence type="ECO:0000256" key="2">
    <source>
        <dbReference type="ARBA" id="ARBA00022801"/>
    </source>
</evidence>
<dbReference type="GO" id="GO:0008233">
    <property type="term" value="F:peptidase activity"/>
    <property type="evidence" value="ECO:0007669"/>
    <property type="project" value="UniProtKB-KW"/>
</dbReference>
<proteinExistence type="inferred from homology"/>
<keyword evidence="2" id="KW-0378">Hydrolase</keyword>
<dbReference type="GO" id="GO:0006508">
    <property type="term" value="P:proteolysis"/>
    <property type="evidence" value="ECO:0007669"/>
    <property type="project" value="UniProtKB-KW"/>
</dbReference>
<evidence type="ECO:0000259" key="4">
    <source>
        <dbReference type="Pfam" id="PF16325"/>
    </source>
</evidence>
<accession>A0A9D1AEI0</accession>
<keyword evidence="1" id="KW-0645">Protease</keyword>
<evidence type="ECO:0000313" key="5">
    <source>
        <dbReference type="EMBL" id="HIR38818.1"/>
    </source>
</evidence>
<dbReference type="Proteomes" id="UP000824179">
    <property type="component" value="Unassembled WGS sequence"/>
</dbReference>
<organism evidence="5 6">
    <name type="scientific">Candidatus Coproplasma stercoripullorum</name>
    <dbReference type="NCBI Taxonomy" id="2840751"/>
    <lineage>
        <taxon>Bacteria</taxon>
        <taxon>Bacillati</taxon>
        <taxon>Bacillota</taxon>
        <taxon>Clostridia</taxon>
        <taxon>Eubacteriales</taxon>
        <taxon>Candidatus Coproplasma</taxon>
    </lineage>
</organism>
<evidence type="ECO:0000256" key="3">
    <source>
        <dbReference type="ARBA" id="ARBA00038374"/>
    </source>
</evidence>
<dbReference type="InterPro" id="IPR032525">
    <property type="entry name" value="Peptidase_U32_C"/>
</dbReference>
<feature type="domain" description="Peptidase family U32 C-terminal" evidence="4">
    <location>
        <begin position="316"/>
        <end position="395"/>
    </location>
</feature>
<dbReference type="PANTHER" id="PTHR30217">
    <property type="entry name" value="PEPTIDASE U32 FAMILY"/>
    <property type="match status" value="1"/>
</dbReference>
<dbReference type="PANTHER" id="PTHR30217:SF6">
    <property type="entry name" value="TRNA HYDROXYLATION PROTEIN P"/>
    <property type="match status" value="1"/>
</dbReference>
<dbReference type="Gene3D" id="2.40.30.10">
    <property type="entry name" value="Translation factors"/>
    <property type="match status" value="1"/>
</dbReference>
<protein>
    <submittedName>
        <fullName evidence="5">U32 family peptidase</fullName>
    </submittedName>
</protein>
<comment type="caution">
    <text evidence="5">The sequence shown here is derived from an EMBL/GenBank/DDBJ whole genome shotgun (WGS) entry which is preliminary data.</text>
</comment>
<dbReference type="InterPro" id="IPR051454">
    <property type="entry name" value="RNA/ubiquinone_mod_enzymes"/>
</dbReference>
<dbReference type="AlphaFoldDB" id="A0A9D1AEI0"/>
<sequence length="404" mass="45085">MKDVELLAPAGNFSKLKTAICFGADAVYLGGKDFSLRSFADNFSRDELAEAAEYAHARGKKVYVTVNIYARNKDLAGMEDYFAFLQEAGADAALISDPGVLTACKKAAPKLSVHISTQANITNKYAVRFWRDMGASRAVLARELSLEEIAEIHDFVPDIELEAFVHGAMCISYSGRCLLSDYLTGRPSNRGECAQACRWNYSIRKNDDKSDSGWLPLEEDERGAYILNSKDLNMSAHLDEMRAAGVYSFKIEGRMKSEYYLATVINAYRRCIDGGFSPTVERELLTAAHRDYTTAYALGENHQTVNYSDSQAKGDCDYIGNVLGYENGFAKIEMRGRFYVGDILEVLSPTDNFGKSFAVEEVYDSNGRRVDDCKRVQEVYSVRCSYALSAGDIVRRRKSHVEQC</sequence>
<dbReference type="EMBL" id="DVHB01000007">
    <property type="protein sequence ID" value="HIR38818.1"/>
    <property type="molecule type" value="Genomic_DNA"/>
</dbReference>
<dbReference type="PROSITE" id="PS01276">
    <property type="entry name" value="PEPTIDASE_U32"/>
    <property type="match status" value="1"/>
</dbReference>
<reference evidence="5" key="2">
    <citation type="journal article" date="2021" name="PeerJ">
        <title>Extensive microbial diversity within the chicken gut microbiome revealed by metagenomics and culture.</title>
        <authorList>
            <person name="Gilroy R."/>
            <person name="Ravi A."/>
            <person name="Getino M."/>
            <person name="Pursley I."/>
            <person name="Horton D.L."/>
            <person name="Alikhan N.F."/>
            <person name="Baker D."/>
            <person name="Gharbi K."/>
            <person name="Hall N."/>
            <person name="Watson M."/>
            <person name="Adriaenssens E.M."/>
            <person name="Foster-Nyarko E."/>
            <person name="Jarju S."/>
            <person name="Secka A."/>
            <person name="Antonio M."/>
            <person name="Oren A."/>
            <person name="Chaudhuri R.R."/>
            <person name="La Ragione R."/>
            <person name="Hildebrand F."/>
            <person name="Pallen M.J."/>
        </authorList>
    </citation>
    <scope>NUCLEOTIDE SEQUENCE</scope>
    <source>
        <strain evidence="5">ChiW25-3613</strain>
    </source>
</reference>
<dbReference type="Pfam" id="PF16325">
    <property type="entry name" value="Peptidase_U32_C"/>
    <property type="match status" value="1"/>
</dbReference>
<evidence type="ECO:0000313" key="6">
    <source>
        <dbReference type="Proteomes" id="UP000824179"/>
    </source>
</evidence>
<name>A0A9D1AEI0_9FIRM</name>
<evidence type="ECO:0000256" key="1">
    <source>
        <dbReference type="ARBA" id="ARBA00022670"/>
    </source>
</evidence>
<gene>
    <name evidence="5" type="ORF">IAB90_00390</name>
</gene>
<reference evidence="5" key="1">
    <citation type="submission" date="2020-10" db="EMBL/GenBank/DDBJ databases">
        <authorList>
            <person name="Gilroy R."/>
        </authorList>
    </citation>
    <scope>NUCLEOTIDE SEQUENCE</scope>
    <source>
        <strain evidence="5">ChiW25-3613</strain>
    </source>
</reference>
<dbReference type="InterPro" id="IPR001539">
    <property type="entry name" value="Peptidase_U32"/>
</dbReference>